<protein>
    <submittedName>
        <fullName evidence="2">Uncharacterized protein</fullName>
    </submittedName>
</protein>
<evidence type="ECO:0000313" key="3">
    <source>
        <dbReference type="Proteomes" id="UP000663836"/>
    </source>
</evidence>
<name>A0A820M911_9BILA</name>
<gene>
    <name evidence="2" type="ORF">JBS370_LOCUS42522</name>
</gene>
<comment type="caution">
    <text evidence="2">The sequence shown here is derived from an EMBL/GenBank/DDBJ whole genome shotgun (WGS) entry which is preliminary data.</text>
</comment>
<evidence type="ECO:0000256" key="1">
    <source>
        <dbReference type="SAM" id="MobiDB-lite"/>
    </source>
</evidence>
<feature type="non-terminal residue" evidence="2">
    <location>
        <position position="1"/>
    </location>
</feature>
<organism evidence="2 3">
    <name type="scientific">Rotaria sordida</name>
    <dbReference type="NCBI Taxonomy" id="392033"/>
    <lineage>
        <taxon>Eukaryota</taxon>
        <taxon>Metazoa</taxon>
        <taxon>Spiralia</taxon>
        <taxon>Gnathifera</taxon>
        <taxon>Rotifera</taxon>
        <taxon>Eurotatoria</taxon>
        <taxon>Bdelloidea</taxon>
        <taxon>Philodinida</taxon>
        <taxon>Philodinidae</taxon>
        <taxon>Rotaria</taxon>
    </lineage>
</organism>
<sequence length="60" mass="7054">RLLSSDVGMRFNQEEMFSHHPPTREEMMHAFEQLHMDSDDADDEDDDRTPTVEHPAPKFP</sequence>
<dbReference type="EMBL" id="CAJOBD010057071">
    <property type="protein sequence ID" value="CAF4370509.1"/>
    <property type="molecule type" value="Genomic_DNA"/>
</dbReference>
<proteinExistence type="predicted"/>
<dbReference type="Proteomes" id="UP000663836">
    <property type="component" value="Unassembled WGS sequence"/>
</dbReference>
<evidence type="ECO:0000313" key="2">
    <source>
        <dbReference type="EMBL" id="CAF4370509.1"/>
    </source>
</evidence>
<accession>A0A820M911</accession>
<feature type="compositionally biased region" description="Basic and acidic residues" evidence="1">
    <location>
        <begin position="12"/>
        <end position="38"/>
    </location>
</feature>
<dbReference type="AlphaFoldDB" id="A0A820M911"/>
<feature type="region of interest" description="Disordered" evidence="1">
    <location>
        <begin position="1"/>
        <end position="60"/>
    </location>
</feature>
<reference evidence="2" key="1">
    <citation type="submission" date="2021-02" db="EMBL/GenBank/DDBJ databases">
        <authorList>
            <person name="Nowell W R."/>
        </authorList>
    </citation>
    <scope>NUCLEOTIDE SEQUENCE</scope>
</reference>